<keyword evidence="3" id="KW-1185">Reference proteome</keyword>
<dbReference type="CDD" id="cd07176">
    <property type="entry name" value="terB"/>
    <property type="match status" value="1"/>
</dbReference>
<dbReference type="InterPro" id="IPR029024">
    <property type="entry name" value="TerB-like"/>
</dbReference>
<accession>A0A8J3ZBI1</accession>
<dbReference type="EMBL" id="BOPG01000037">
    <property type="protein sequence ID" value="GIJ58640.1"/>
    <property type="molecule type" value="Genomic_DNA"/>
</dbReference>
<dbReference type="InterPro" id="IPR007791">
    <property type="entry name" value="DjlA_N"/>
</dbReference>
<evidence type="ECO:0000259" key="1">
    <source>
        <dbReference type="Pfam" id="PF05099"/>
    </source>
</evidence>
<dbReference type="SUPFAM" id="SSF158682">
    <property type="entry name" value="TerB-like"/>
    <property type="match status" value="1"/>
</dbReference>
<evidence type="ECO:0000313" key="3">
    <source>
        <dbReference type="Proteomes" id="UP000612585"/>
    </source>
</evidence>
<dbReference type="Gene3D" id="1.10.3680.10">
    <property type="entry name" value="TerB-like"/>
    <property type="match status" value="1"/>
</dbReference>
<protein>
    <submittedName>
        <fullName evidence="2">Tellurium resistance protein</fullName>
    </submittedName>
</protein>
<gene>
    <name evidence="2" type="ORF">Vau01_061560</name>
</gene>
<sequence>MSMWNQLRNRAVDMTAQLKTKTGQFKNKEFANGAMAMCALIAAADGSIDNAERATMSGLITSNEALKVFPAAELTQKFDFYASKLQSNFQFGKLEATQTIAKLKSKPDQARAVIQIGIIIGGADGFFDDHEKAAVREACHTLGIPPQEFDL</sequence>
<dbReference type="Pfam" id="PF05099">
    <property type="entry name" value="TerB"/>
    <property type="match status" value="1"/>
</dbReference>
<name>A0A8J3ZBI1_9ACTN</name>
<dbReference type="AlphaFoldDB" id="A0A8J3ZBI1"/>
<proteinExistence type="predicted"/>
<comment type="caution">
    <text evidence="2">The sequence shown here is derived from an EMBL/GenBank/DDBJ whole genome shotgun (WGS) entry which is preliminary data.</text>
</comment>
<evidence type="ECO:0000313" key="2">
    <source>
        <dbReference type="EMBL" id="GIJ58640.1"/>
    </source>
</evidence>
<reference evidence="2" key="1">
    <citation type="submission" date="2021-01" db="EMBL/GenBank/DDBJ databases">
        <title>Whole genome shotgun sequence of Virgisporangium aurantiacum NBRC 16421.</title>
        <authorList>
            <person name="Komaki H."/>
            <person name="Tamura T."/>
        </authorList>
    </citation>
    <scope>NUCLEOTIDE SEQUENCE</scope>
    <source>
        <strain evidence="2">NBRC 16421</strain>
    </source>
</reference>
<dbReference type="Proteomes" id="UP000612585">
    <property type="component" value="Unassembled WGS sequence"/>
</dbReference>
<organism evidence="2 3">
    <name type="scientific">Virgisporangium aurantiacum</name>
    <dbReference type="NCBI Taxonomy" id="175570"/>
    <lineage>
        <taxon>Bacteria</taxon>
        <taxon>Bacillati</taxon>
        <taxon>Actinomycetota</taxon>
        <taxon>Actinomycetes</taxon>
        <taxon>Micromonosporales</taxon>
        <taxon>Micromonosporaceae</taxon>
        <taxon>Virgisporangium</taxon>
    </lineage>
</organism>
<feature type="domain" description="Co-chaperone DjlA N-terminal" evidence="1">
    <location>
        <begin position="33"/>
        <end position="150"/>
    </location>
</feature>